<comment type="caution">
    <text evidence="1">The sequence shown here is derived from an EMBL/GenBank/DDBJ whole genome shotgun (WGS) entry which is preliminary data.</text>
</comment>
<proteinExistence type="predicted"/>
<keyword evidence="2" id="KW-1185">Reference proteome</keyword>
<gene>
    <name evidence="1" type="ORF">GCM10023093_17180</name>
</gene>
<organism evidence="1 2">
    <name type="scientific">Nemorincola caseinilytica</name>
    <dbReference type="NCBI Taxonomy" id="2054315"/>
    <lineage>
        <taxon>Bacteria</taxon>
        <taxon>Pseudomonadati</taxon>
        <taxon>Bacteroidota</taxon>
        <taxon>Chitinophagia</taxon>
        <taxon>Chitinophagales</taxon>
        <taxon>Chitinophagaceae</taxon>
        <taxon>Nemorincola</taxon>
    </lineage>
</organism>
<dbReference type="RefSeq" id="WP_345081612.1">
    <property type="nucleotide sequence ID" value="NZ_BAABFA010000010.1"/>
</dbReference>
<reference evidence="2" key="1">
    <citation type="journal article" date="2019" name="Int. J. Syst. Evol. Microbiol.">
        <title>The Global Catalogue of Microorganisms (GCM) 10K type strain sequencing project: providing services to taxonomists for standard genome sequencing and annotation.</title>
        <authorList>
            <consortium name="The Broad Institute Genomics Platform"/>
            <consortium name="The Broad Institute Genome Sequencing Center for Infectious Disease"/>
            <person name="Wu L."/>
            <person name="Ma J."/>
        </authorList>
    </citation>
    <scope>NUCLEOTIDE SEQUENCE [LARGE SCALE GENOMIC DNA]</scope>
    <source>
        <strain evidence="2">JCM 32105</strain>
    </source>
</reference>
<evidence type="ECO:0000313" key="2">
    <source>
        <dbReference type="Proteomes" id="UP001500067"/>
    </source>
</evidence>
<dbReference type="EMBL" id="BAABFA010000010">
    <property type="protein sequence ID" value="GAA4465283.1"/>
    <property type="molecule type" value="Genomic_DNA"/>
</dbReference>
<name>A0ABP8NF22_9BACT</name>
<dbReference type="Proteomes" id="UP001500067">
    <property type="component" value="Unassembled WGS sequence"/>
</dbReference>
<sequence length="112" mass="12643">MLAGVKNDTLFVPNHVTKRLDAFIGSEEKESDDDAELLGEYTHPIKMISAEELNTKILSSTAPFYYLQYSRSSADKFVNVYHSGKGIVYARYTAVSYNLKSKDLRKLNDAVE</sequence>
<accession>A0ABP8NF22</accession>
<protein>
    <submittedName>
        <fullName evidence="1">Uncharacterized protein</fullName>
    </submittedName>
</protein>
<evidence type="ECO:0000313" key="1">
    <source>
        <dbReference type="EMBL" id="GAA4465283.1"/>
    </source>
</evidence>